<sequence length="131" mass="14080">MVSSISVVSAHPAPAALFSGIVGIVGIDAAQSPFKPLIGGSGILQETREETRRRASSVLACQRERKTFRLRCRWLHSPTRTSTHLMDDLYPSGSGVTSGQGSSSRNFATHCHFLPPWRGAESGNPACCRCP</sequence>
<evidence type="ECO:0000313" key="2">
    <source>
        <dbReference type="Proteomes" id="UP000298138"/>
    </source>
</evidence>
<dbReference type="EMBL" id="ML220139">
    <property type="protein sequence ID" value="TGZ78623.1"/>
    <property type="molecule type" value="Genomic_DNA"/>
</dbReference>
<name>A0A4S2MNI9_9PEZI</name>
<dbReference type="Proteomes" id="UP000298138">
    <property type="component" value="Unassembled WGS sequence"/>
</dbReference>
<dbReference type="AlphaFoldDB" id="A0A4S2MNI9"/>
<reference evidence="1 2" key="1">
    <citation type="submission" date="2019-04" db="EMBL/GenBank/DDBJ databases">
        <title>Comparative genomics and transcriptomics to analyze fruiting body development in filamentous ascomycetes.</title>
        <authorList>
            <consortium name="DOE Joint Genome Institute"/>
            <person name="Lutkenhaus R."/>
            <person name="Traeger S."/>
            <person name="Breuer J."/>
            <person name="Kuo A."/>
            <person name="Lipzen A."/>
            <person name="Pangilinan J."/>
            <person name="Dilworth D."/>
            <person name="Sandor L."/>
            <person name="Poggeler S."/>
            <person name="Barry K."/>
            <person name="Grigoriev I.V."/>
            <person name="Nowrousian M."/>
        </authorList>
    </citation>
    <scope>NUCLEOTIDE SEQUENCE [LARGE SCALE GENOMIC DNA]</scope>
    <source>
        <strain evidence="1 2">CBS 389.68</strain>
    </source>
</reference>
<evidence type="ECO:0000313" key="1">
    <source>
        <dbReference type="EMBL" id="TGZ78623.1"/>
    </source>
</evidence>
<gene>
    <name evidence="1" type="ORF">EX30DRAFT_131921</name>
</gene>
<dbReference type="InParanoid" id="A0A4S2MNI9"/>
<protein>
    <submittedName>
        <fullName evidence="1">Uncharacterized protein</fullName>
    </submittedName>
</protein>
<proteinExistence type="predicted"/>
<keyword evidence="2" id="KW-1185">Reference proteome</keyword>
<accession>A0A4S2MNI9</accession>
<organism evidence="1 2">
    <name type="scientific">Ascodesmis nigricans</name>
    <dbReference type="NCBI Taxonomy" id="341454"/>
    <lineage>
        <taxon>Eukaryota</taxon>
        <taxon>Fungi</taxon>
        <taxon>Dikarya</taxon>
        <taxon>Ascomycota</taxon>
        <taxon>Pezizomycotina</taxon>
        <taxon>Pezizomycetes</taxon>
        <taxon>Pezizales</taxon>
        <taxon>Ascodesmidaceae</taxon>
        <taxon>Ascodesmis</taxon>
    </lineage>
</organism>